<keyword evidence="3" id="KW-1185">Reference proteome</keyword>
<evidence type="ECO:0000313" key="3">
    <source>
        <dbReference type="Proteomes" id="UP001085076"/>
    </source>
</evidence>
<reference evidence="2" key="1">
    <citation type="submission" date="2021-03" db="EMBL/GenBank/DDBJ databases">
        <authorList>
            <person name="Li Z."/>
            <person name="Yang C."/>
        </authorList>
    </citation>
    <scope>NUCLEOTIDE SEQUENCE</scope>
    <source>
        <strain evidence="2">Dzin_1.0</strain>
        <tissue evidence="2">Leaf</tissue>
    </source>
</reference>
<proteinExistence type="predicted"/>
<reference evidence="2" key="2">
    <citation type="journal article" date="2022" name="Hortic Res">
        <title>The genome of Dioscorea zingiberensis sheds light on the biosynthesis, origin and evolution of the medicinally important diosgenin saponins.</title>
        <authorList>
            <person name="Li Y."/>
            <person name="Tan C."/>
            <person name="Li Z."/>
            <person name="Guo J."/>
            <person name="Li S."/>
            <person name="Chen X."/>
            <person name="Wang C."/>
            <person name="Dai X."/>
            <person name="Yang H."/>
            <person name="Song W."/>
            <person name="Hou L."/>
            <person name="Xu J."/>
            <person name="Tong Z."/>
            <person name="Xu A."/>
            <person name="Yuan X."/>
            <person name="Wang W."/>
            <person name="Yang Q."/>
            <person name="Chen L."/>
            <person name="Sun Z."/>
            <person name="Wang K."/>
            <person name="Pan B."/>
            <person name="Chen J."/>
            <person name="Bao Y."/>
            <person name="Liu F."/>
            <person name="Qi X."/>
            <person name="Gang D.R."/>
            <person name="Wen J."/>
            <person name="Li J."/>
        </authorList>
    </citation>
    <scope>NUCLEOTIDE SEQUENCE</scope>
    <source>
        <strain evidence="2">Dzin_1.0</strain>
    </source>
</reference>
<name>A0A9D5C032_9LILI</name>
<protein>
    <submittedName>
        <fullName evidence="2">Uncharacterized protein</fullName>
    </submittedName>
</protein>
<comment type="caution">
    <text evidence="2">The sequence shown here is derived from an EMBL/GenBank/DDBJ whole genome shotgun (WGS) entry which is preliminary data.</text>
</comment>
<accession>A0A9D5C032</accession>
<dbReference type="EMBL" id="JAGGNH010000009">
    <property type="protein sequence ID" value="KAJ0963672.1"/>
    <property type="molecule type" value="Genomic_DNA"/>
</dbReference>
<dbReference type="AlphaFoldDB" id="A0A9D5C032"/>
<dbReference type="Proteomes" id="UP001085076">
    <property type="component" value="Miscellaneous, Linkage group lg09"/>
</dbReference>
<gene>
    <name evidence="2" type="ORF">J5N97_028794</name>
</gene>
<feature type="region of interest" description="Disordered" evidence="1">
    <location>
        <begin position="1"/>
        <end position="45"/>
    </location>
</feature>
<sequence length="107" mass="11848">MTAILLRSSAPPLSLRSSTSPLPSTPTSSTPLKTTSTTPTSPDPLAHTHTIAYASTWFLQNQTKLNFRSKYLQNQDQSVVLICLICSRITKYDSTLDIRVGVLYYVQ</sequence>
<evidence type="ECO:0000256" key="1">
    <source>
        <dbReference type="SAM" id="MobiDB-lite"/>
    </source>
</evidence>
<organism evidence="2 3">
    <name type="scientific">Dioscorea zingiberensis</name>
    <dbReference type="NCBI Taxonomy" id="325984"/>
    <lineage>
        <taxon>Eukaryota</taxon>
        <taxon>Viridiplantae</taxon>
        <taxon>Streptophyta</taxon>
        <taxon>Embryophyta</taxon>
        <taxon>Tracheophyta</taxon>
        <taxon>Spermatophyta</taxon>
        <taxon>Magnoliopsida</taxon>
        <taxon>Liliopsida</taxon>
        <taxon>Dioscoreales</taxon>
        <taxon>Dioscoreaceae</taxon>
        <taxon>Dioscorea</taxon>
    </lineage>
</organism>
<evidence type="ECO:0000313" key="2">
    <source>
        <dbReference type="EMBL" id="KAJ0963672.1"/>
    </source>
</evidence>